<protein>
    <submittedName>
        <fullName evidence="2">DUF1294 domain-containing protein</fullName>
    </submittedName>
</protein>
<name>A0A7X2NR14_9FIRM</name>
<keyword evidence="1" id="KW-1133">Transmembrane helix</keyword>
<proteinExistence type="predicted"/>
<sequence length="89" mass="9665">MSRPLAVYLIAVSLVSFALFGIDKQKAVHHAWRIPERVLILSAIAGGSIGALLGMGCFHHKTRKPLFSVGIPVILCLQVLILLKADHII</sequence>
<accession>A0A7X2NR14</accession>
<evidence type="ECO:0000313" key="3">
    <source>
        <dbReference type="Proteomes" id="UP000461880"/>
    </source>
</evidence>
<keyword evidence="3" id="KW-1185">Reference proteome</keyword>
<evidence type="ECO:0000256" key="1">
    <source>
        <dbReference type="SAM" id="Phobius"/>
    </source>
</evidence>
<feature type="transmembrane region" description="Helical" evidence="1">
    <location>
        <begin position="6"/>
        <end position="22"/>
    </location>
</feature>
<gene>
    <name evidence="2" type="ORF">FYJ51_03610</name>
</gene>
<dbReference type="InterPro" id="IPR010718">
    <property type="entry name" value="DUF1294"/>
</dbReference>
<reference evidence="2 3" key="1">
    <citation type="submission" date="2019-08" db="EMBL/GenBank/DDBJ databases">
        <title>In-depth cultivation of the pig gut microbiome towards novel bacterial diversity and tailored functional studies.</title>
        <authorList>
            <person name="Wylensek D."/>
            <person name="Hitch T.C.A."/>
            <person name="Clavel T."/>
        </authorList>
    </citation>
    <scope>NUCLEOTIDE SEQUENCE [LARGE SCALE GENOMIC DNA]</scope>
    <source>
        <strain evidence="2 3">Oil+RF-744-GAM-WT-6</strain>
    </source>
</reference>
<dbReference type="EMBL" id="VUMN01000005">
    <property type="protein sequence ID" value="MSS57985.1"/>
    <property type="molecule type" value="Genomic_DNA"/>
</dbReference>
<dbReference type="AlphaFoldDB" id="A0A7X2NR14"/>
<feature type="transmembrane region" description="Helical" evidence="1">
    <location>
        <begin position="34"/>
        <end position="53"/>
    </location>
</feature>
<feature type="transmembrane region" description="Helical" evidence="1">
    <location>
        <begin position="65"/>
        <end position="83"/>
    </location>
</feature>
<dbReference type="Proteomes" id="UP000461880">
    <property type="component" value="Unassembled WGS sequence"/>
</dbReference>
<dbReference type="RefSeq" id="WP_105304391.1">
    <property type="nucleotide sequence ID" value="NZ_JAQXPC010000112.1"/>
</dbReference>
<keyword evidence="1" id="KW-0472">Membrane</keyword>
<organism evidence="2 3">
    <name type="scientific">Stecheria intestinalis</name>
    <dbReference type="NCBI Taxonomy" id="2606630"/>
    <lineage>
        <taxon>Bacteria</taxon>
        <taxon>Bacillati</taxon>
        <taxon>Bacillota</taxon>
        <taxon>Erysipelotrichia</taxon>
        <taxon>Erysipelotrichales</taxon>
        <taxon>Erysipelotrichaceae</taxon>
        <taxon>Stecheria</taxon>
    </lineage>
</organism>
<dbReference type="Pfam" id="PF06961">
    <property type="entry name" value="DUF1294"/>
    <property type="match status" value="1"/>
</dbReference>
<evidence type="ECO:0000313" key="2">
    <source>
        <dbReference type="EMBL" id="MSS57985.1"/>
    </source>
</evidence>
<comment type="caution">
    <text evidence="2">The sequence shown here is derived from an EMBL/GenBank/DDBJ whole genome shotgun (WGS) entry which is preliminary data.</text>
</comment>
<keyword evidence="1" id="KW-0812">Transmembrane</keyword>